<dbReference type="EMBL" id="UHFX01000003">
    <property type="protein sequence ID" value="SUO04026.1"/>
    <property type="molecule type" value="Genomic_DNA"/>
</dbReference>
<dbReference type="RefSeq" id="WP_022789267.1">
    <property type="nucleotide sequence ID" value="NZ_CALVFN010000004.1"/>
</dbReference>
<comment type="similarity">
    <text evidence="1">Belongs to the DtxR/MntR family.</text>
</comment>
<keyword evidence="2" id="KW-0805">Transcription regulation</keyword>
<reference evidence="6 7" key="1">
    <citation type="submission" date="2018-06" db="EMBL/GenBank/DDBJ databases">
        <authorList>
            <consortium name="Pathogen Informatics"/>
            <person name="Doyle S."/>
        </authorList>
    </citation>
    <scope>NUCLEOTIDE SEQUENCE [LARGE SCALE GENOMIC DNA]</scope>
    <source>
        <strain evidence="6 7">NCTC11087</strain>
    </source>
</reference>
<dbReference type="InterPro" id="IPR050536">
    <property type="entry name" value="DtxR_MntR_Metal-Reg"/>
</dbReference>
<dbReference type="Gene3D" id="1.10.10.10">
    <property type="entry name" value="Winged helix-like DNA-binding domain superfamily/Winged helix DNA-binding domain"/>
    <property type="match status" value="1"/>
</dbReference>
<feature type="domain" description="HTH dtxR-type" evidence="5">
    <location>
        <begin position="1"/>
        <end position="65"/>
    </location>
</feature>
<sequence>MQELGQSLEDYLEAILILEKQLDTVHNIDIASYLGFSKSSVSHALKILQADKLIQIHRDKSVKLTGEGQKTAQHTYQRHEFFTKMLQQIGVNKFTAEEDACRLEHVISDETFQAIKKYYEFHE</sequence>
<organism evidence="6 7">
    <name type="scientific">Faecalicoccus pleomorphus</name>
    <dbReference type="NCBI Taxonomy" id="1323"/>
    <lineage>
        <taxon>Bacteria</taxon>
        <taxon>Bacillati</taxon>
        <taxon>Bacillota</taxon>
        <taxon>Erysipelotrichia</taxon>
        <taxon>Erysipelotrichales</taxon>
        <taxon>Erysipelotrichaceae</taxon>
        <taxon>Faecalicoccus</taxon>
    </lineage>
</organism>
<accession>A0A380LQB6</accession>
<protein>
    <submittedName>
        <fullName evidence="6">Iron-dependent repressor protein</fullName>
    </submittedName>
</protein>
<dbReference type="OrthoDB" id="9794394at2"/>
<name>A0A380LQB6_9FIRM</name>
<dbReference type="Gene3D" id="1.10.60.10">
    <property type="entry name" value="Iron dependent repressor, metal binding and dimerisation domain"/>
    <property type="match status" value="1"/>
</dbReference>
<dbReference type="GeneID" id="77461884"/>
<dbReference type="Proteomes" id="UP000255523">
    <property type="component" value="Unassembled WGS sequence"/>
</dbReference>
<keyword evidence="7" id="KW-1185">Reference proteome</keyword>
<dbReference type="PANTHER" id="PTHR33238:SF7">
    <property type="entry name" value="IRON-DEPENDENT TRANSCRIPTIONAL REGULATOR"/>
    <property type="match status" value="1"/>
</dbReference>
<evidence type="ECO:0000256" key="3">
    <source>
        <dbReference type="ARBA" id="ARBA00023125"/>
    </source>
</evidence>
<dbReference type="GO" id="GO:0046983">
    <property type="term" value="F:protein dimerization activity"/>
    <property type="evidence" value="ECO:0007669"/>
    <property type="project" value="InterPro"/>
</dbReference>
<evidence type="ECO:0000256" key="4">
    <source>
        <dbReference type="ARBA" id="ARBA00023163"/>
    </source>
</evidence>
<evidence type="ECO:0000256" key="1">
    <source>
        <dbReference type="ARBA" id="ARBA00007871"/>
    </source>
</evidence>
<dbReference type="SUPFAM" id="SSF46785">
    <property type="entry name" value="Winged helix' DNA-binding domain"/>
    <property type="match status" value="1"/>
</dbReference>
<gene>
    <name evidence="6" type="primary">eqbA_1</name>
    <name evidence="6" type="ORF">NCTC11087_00910</name>
</gene>
<dbReference type="InterPro" id="IPR022687">
    <property type="entry name" value="HTH_DTXR"/>
</dbReference>
<evidence type="ECO:0000313" key="7">
    <source>
        <dbReference type="Proteomes" id="UP000255523"/>
    </source>
</evidence>
<evidence type="ECO:0000313" key="6">
    <source>
        <dbReference type="EMBL" id="SUO04026.1"/>
    </source>
</evidence>
<evidence type="ECO:0000259" key="5">
    <source>
        <dbReference type="PROSITE" id="PS50944"/>
    </source>
</evidence>
<dbReference type="Pfam" id="PF01325">
    <property type="entry name" value="Fe_dep_repress"/>
    <property type="match status" value="1"/>
</dbReference>
<dbReference type="SUPFAM" id="SSF47979">
    <property type="entry name" value="Iron-dependent repressor protein, dimerization domain"/>
    <property type="match status" value="1"/>
</dbReference>
<dbReference type="GO" id="GO:0046914">
    <property type="term" value="F:transition metal ion binding"/>
    <property type="evidence" value="ECO:0007669"/>
    <property type="project" value="InterPro"/>
</dbReference>
<dbReference type="InterPro" id="IPR036390">
    <property type="entry name" value="WH_DNA-bd_sf"/>
</dbReference>
<dbReference type="InterPro" id="IPR036421">
    <property type="entry name" value="Fe_dep_repressor_sf"/>
</dbReference>
<dbReference type="InterPro" id="IPR036388">
    <property type="entry name" value="WH-like_DNA-bd_sf"/>
</dbReference>
<dbReference type="InterPro" id="IPR022689">
    <property type="entry name" value="Iron_dep_repressor"/>
</dbReference>
<dbReference type="GO" id="GO:0003700">
    <property type="term" value="F:DNA-binding transcription factor activity"/>
    <property type="evidence" value="ECO:0007669"/>
    <property type="project" value="InterPro"/>
</dbReference>
<dbReference type="AlphaFoldDB" id="A0A380LQB6"/>
<dbReference type="GO" id="GO:0003677">
    <property type="term" value="F:DNA binding"/>
    <property type="evidence" value="ECO:0007669"/>
    <property type="project" value="UniProtKB-KW"/>
</dbReference>
<keyword evidence="4" id="KW-0804">Transcription</keyword>
<dbReference type="SMART" id="SM00529">
    <property type="entry name" value="HTH_DTXR"/>
    <property type="match status" value="1"/>
</dbReference>
<keyword evidence="3" id="KW-0238">DNA-binding</keyword>
<dbReference type="Pfam" id="PF02742">
    <property type="entry name" value="Fe_dep_repr_C"/>
    <property type="match status" value="1"/>
</dbReference>
<dbReference type="PANTHER" id="PTHR33238">
    <property type="entry name" value="IRON (METAL) DEPENDENT REPRESSOR, DTXR FAMILY"/>
    <property type="match status" value="1"/>
</dbReference>
<evidence type="ECO:0000256" key="2">
    <source>
        <dbReference type="ARBA" id="ARBA00023015"/>
    </source>
</evidence>
<dbReference type="InterPro" id="IPR001367">
    <property type="entry name" value="Fe_dep_repressor"/>
</dbReference>
<proteinExistence type="inferred from homology"/>
<dbReference type="PROSITE" id="PS50944">
    <property type="entry name" value="HTH_DTXR"/>
    <property type="match status" value="1"/>
</dbReference>